<reference evidence="10" key="1">
    <citation type="submission" date="2020-11" db="EMBL/GenBank/DDBJ databases">
        <authorList>
            <person name="Tran Van P."/>
        </authorList>
    </citation>
    <scope>NUCLEOTIDE SEQUENCE</scope>
</reference>
<dbReference type="SUPFAM" id="SSF47203">
    <property type="entry name" value="Acyl-CoA dehydrogenase C-terminal domain-like"/>
    <property type="match status" value="1"/>
</dbReference>
<keyword evidence="6 7" id="KW-0255">Endonuclease</keyword>
<evidence type="ECO:0000256" key="7">
    <source>
        <dbReference type="RuleBase" id="RU003515"/>
    </source>
</evidence>
<dbReference type="InterPro" id="IPR006091">
    <property type="entry name" value="Acyl-CoA_Oxase/DH_mid-dom"/>
</dbReference>
<keyword evidence="3 8" id="KW-0285">Flavoprotein</keyword>
<dbReference type="CDD" id="cd07182">
    <property type="entry name" value="RNase_HII_bacteria_HII_like"/>
    <property type="match status" value="1"/>
</dbReference>
<dbReference type="FunFam" id="2.40.110.10:FF:000001">
    <property type="entry name" value="Acyl-CoA dehydrogenase, mitochondrial"/>
    <property type="match status" value="1"/>
</dbReference>
<gene>
    <name evidence="10" type="ORF">DSTB1V02_LOCUS14592</name>
</gene>
<dbReference type="InterPro" id="IPR046373">
    <property type="entry name" value="Acyl-CoA_Oxase/DH_mid-dom_sf"/>
</dbReference>
<dbReference type="SUPFAM" id="SSF53098">
    <property type="entry name" value="Ribonuclease H-like"/>
    <property type="match status" value="1"/>
</dbReference>
<keyword evidence="5 8" id="KW-0560">Oxidoreductase</keyword>
<evidence type="ECO:0000256" key="4">
    <source>
        <dbReference type="ARBA" id="ARBA00022827"/>
    </source>
</evidence>
<dbReference type="EMBL" id="LR912817">
    <property type="protein sequence ID" value="CAD7254846.1"/>
    <property type="molecule type" value="Genomic_DNA"/>
</dbReference>
<evidence type="ECO:0000256" key="3">
    <source>
        <dbReference type="ARBA" id="ARBA00022630"/>
    </source>
</evidence>
<organism evidence="10">
    <name type="scientific">Darwinula stevensoni</name>
    <dbReference type="NCBI Taxonomy" id="69355"/>
    <lineage>
        <taxon>Eukaryota</taxon>
        <taxon>Metazoa</taxon>
        <taxon>Ecdysozoa</taxon>
        <taxon>Arthropoda</taxon>
        <taxon>Crustacea</taxon>
        <taxon>Oligostraca</taxon>
        <taxon>Ostracoda</taxon>
        <taxon>Podocopa</taxon>
        <taxon>Podocopida</taxon>
        <taxon>Darwinulocopina</taxon>
        <taxon>Darwinuloidea</taxon>
        <taxon>Darwinulidae</taxon>
        <taxon>Darwinula</taxon>
    </lineage>
</organism>
<dbReference type="InterPro" id="IPR036250">
    <property type="entry name" value="AcylCo_DH-like_C"/>
</dbReference>
<feature type="binding site" evidence="6">
    <location>
        <position position="17"/>
    </location>
    <ligand>
        <name>a divalent metal cation</name>
        <dbReference type="ChEBI" id="CHEBI:60240"/>
    </ligand>
</feature>
<dbReference type="SUPFAM" id="SSF56645">
    <property type="entry name" value="Acyl-CoA dehydrogenase NM domain-like"/>
    <property type="match status" value="1"/>
</dbReference>
<dbReference type="GO" id="GO:0004523">
    <property type="term" value="F:RNA-DNA hybrid ribonuclease activity"/>
    <property type="evidence" value="ECO:0007669"/>
    <property type="project" value="UniProtKB-UniRule"/>
</dbReference>
<dbReference type="PANTHER" id="PTHR43884:SF12">
    <property type="entry name" value="ISOVALERYL-COA DEHYDROGENASE, MITOCHONDRIAL-RELATED"/>
    <property type="match status" value="1"/>
</dbReference>
<evidence type="ECO:0000256" key="2">
    <source>
        <dbReference type="ARBA" id="ARBA00009347"/>
    </source>
</evidence>
<dbReference type="InterPro" id="IPR022898">
    <property type="entry name" value="RNase_HII"/>
</dbReference>
<dbReference type="FunFam" id="1.10.540.10:FF:000002">
    <property type="entry name" value="Acyl-CoA dehydrogenase FadE19"/>
    <property type="match status" value="1"/>
</dbReference>
<dbReference type="Gene3D" id="3.30.420.10">
    <property type="entry name" value="Ribonuclease H-like superfamily/Ribonuclease H"/>
    <property type="match status" value="1"/>
</dbReference>
<dbReference type="GO" id="GO:0046872">
    <property type="term" value="F:metal ion binding"/>
    <property type="evidence" value="ECO:0007669"/>
    <property type="project" value="UniProtKB-KW"/>
</dbReference>
<evidence type="ECO:0000256" key="6">
    <source>
        <dbReference type="PROSITE-ProRule" id="PRU01319"/>
    </source>
</evidence>
<dbReference type="Proteomes" id="UP000677054">
    <property type="component" value="Unassembled WGS sequence"/>
</dbReference>
<dbReference type="PANTHER" id="PTHR43884">
    <property type="entry name" value="ACYL-COA DEHYDROGENASE"/>
    <property type="match status" value="1"/>
</dbReference>
<dbReference type="InterPro" id="IPR009100">
    <property type="entry name" value="AcylCoA_DH/oxidase_NM_dom_sf"/>
</dbReference>
<keyword evidence="11" id="KW-1185">Reference proteome</keyword>
<dbReference type="Pfam" id="PF00441">
    <property type="entry name" value="Acyl-CoA_dh_1"/>
    <property type="match status" value="1"/>
</dbReference>
<comment type="cofactor">
    <cofactor evidence="6">
        <name>Mn(2+)</name>
        <dbReference type="ChEBI" id="CHEBI:29035"/>
    </cofactor>
    <cofactor evidence="6">
        <name>Mg(2+)</name>
        <dbReference type="ChEBI" id="CHEBI:18420"/>
    </cofactor>
    <text evidence="6">Manganese or magnesium. Binds 1 divalent metal ion per monomer in the absence of substrate. May bind a second metal ion after substrate binding.</text>
</comment>
<comment type="similarity">
    <text evidence="2 8">Belongs to the acyl-CoA dehydrogenase family.</text>
</comment>
<keyword evidence="6 7" id="KW-0378">Hydrolase</keyword>
<dbReference type="GO" id="GO:0050660">
    <property type="term" value="F:flavin adenine dinucleotide binding"/>
    <property type="evidence" value="ECO:0007669"/>
    <property type="project" value="InterPro"/>
</dbReference>
<evidence type="ECO:0000256" key="8">
    <source>
        <dbReference type="RuleBase" id="RU362125"/>
    </source>
</evidence>
<feature type="domain" description="RNase H type-2" evidence="9">
    <location>
        <begin position="11"/>
        <end position="203"/>
    </location>
</feature>
<dbReference type="Gene3D" id="1.20.140.10">
    <property type="entry name" value="Butyryl-CoA Dehydrogenase, subunit A, domain 3"/>
    <property type="match status" value="1"/>
</dbReference>
<protein>
    <recommendedName>
        <fullName evidence="7">Ribonuclease</fullName>
        <ecNumber evidence="7">3.1.26.4</ecNumber>
    </recommendedName>
</protein>
<evidence type="ECO:0000256" key="1">
    <source>
        <dbReference type="ARBA" id="ARBA00001974"/>
    </source>
</evidence>
<dbReference type="Gene3D" id="2.40.110.10">
    <property type="entry name" value="Butyryl-CoA Dehydrogenase, subunit A, domain 2"/>
    <property type="match status" value="1"/>
</dbReference>
<dbReference type="PROSITE" id="PS00072">
    <property type="entry name" value="ACYL_COA_DH_1"/>
    <property type="match status" value="1"/>
</dbReference>
<feature type="binding site" evidence="6">
    <location>
        <position position="109"/>
    </location>
    <ligand>
        <name>a divalent metal cation</name>
        <dbReference type="ChEBI" id="CHEBI:60240"/>
    </ligand>
</feature>
<name>A0A7R9FUA3_9CRUS</name>
<dbReference type="GO" id="GO:0003995">
    <property type="term" value="F:acyl-CoA dehydrogenase activity"/>
    <property type="evidence" value="ECO:0007669"/>
    <property type="project" value="InterPro"/>
</dbReference>
<feature type="binding site" evidence="6">
    <location>
        <position position="18"/>
    </location>
    <ligand>
        <name>a divalent metal cation</name>
        <dbReference type="ChEBI" id="CHEBI:60240"/>
    </ligand>
</feature>
<dbReference type="PROSITE" id="PS51975">
    <property type="entry name" value="RNASE_H_2"/>
    <property type="match status" value="1"/>
</dbReference>
<dbReference type="InterPro" id="IPR009075">
    <property type="entry name" value="AcylCo_DH/oxidase_C"/>
</dbReference>
<keyword evidence="4 8" id="KW-0274">FAD</keyword>
<evidence type="ECO:0000256" key="5">
    <source>
        <dbReference type="ARBA" id="ARBA00023002"/>
    </source>
</evidence>
<accession>A0A7R9FUA3</accession>
<evidence type="ECO:0000313" key="11">
    <source>
        <dbReference type="Proteomes" id="UP000677054"/>
    </source>
</evidence>
<dbReference type="EC" id="3.1.26.4" evidence="7"/>
<dbReference type="InterPro" id="IPR006089">
    <property type="entry name" value="Acyl-CoA_DH_CS"/>
</dbReference>
<comment type="catalytic activity">
    <reaction evidence="6 7">
        <text>Endonucleolytic cleavage to 5'-phosphomonoester.</text>
        <dbReference type="EC" id="3.1.26.4"/>
    </reaction>
</comment>
<dbReference type="Gene3D" id="1.10.540.10">
    <property type="entry name" value="Acyl-CoA dehydrogenase/oxidase, N-terminal domain"/>
    <property type="match status" value="1"/>
</dbReference>
<dbReference type="InterPro" id="IPR012337">
    <property type="entry name" value="RNaseH-like_sf"/>
</dbReference>
<comment type="cofactor">
    <cofactor evidence="1 8">
        <name>FAD</name>
        <dbReference type="ChEBI" id="CHEBI:57692"/>
    </cofactor>
</comment>
<dbReference type="GO" id="GO:0006401">
    <property type="term" value="P:RNA catabolic process"/>
    <property type="evidence" value="ECO:0007669"/>
    <property type="project" value="UniProtKB-UniRule"/>
</dbReference>
<proteinExistence type="inferred from homology"/>
<dbReference type="NCBIfam" id="NF000595">
    <property type="entry name" value="PRK00015.1-3"/>
    <property type="match status" value="1"/>
</dbReference>
<dbReference type="Pfam" id="PF02770">
    <property type="entry name" value="Acyl-CoA_dh_M"/>
    <property type="match status" value="1"/>
</dbReference>
<dbReference type="InterPro" id="IPR036397">
    <property type="entry name" value="RNaseH_sf"/>
</dbReference>
<evidence type="ECO:0000259" key="9">
    <source>
        <dbReference type="PROSITE" id="PS51975"/>
    </source>
</evidence>
<evidence type="ECO:0000313" key="10">
    <source>
        <dbReference type="EMBL" id="CAD7254846.1"/>
    </source>
</evidence>
<dbReference type="AlphaFoldDB" id="A0A7R9FUA3"/>
<feature type="non-terminal residue" evidence="10">
    <location>
        <position position="496"/>
    </location>
</feature>
<dbReference type="Pfam" id="PF01351">
    <property type="entry name" value="RNase_HII"/>
    <property type="match status" value="1"/>
</dbReference>
<comment type="function">
    <text evidence="7">Endonuclease that specifically degrades the RNA of RNA-DNA hybrids.</text>
</comment>
<keyword evidence="6" id="KW-0479">Metal-binding</keyword>
<dbReference type="InterPro" id="IPR024567">
    <property type="entry name" value="RNase_HII/HIII_dom"/>
</dbReference>
<comment type="similarity">
    <text evidence="7">Belongs to the RNase HII family.</text>
</comment>
<keyword evidence="6 7" id="KW-0540">Nuclease</keyword>
<dbReference type="GO" id="GO:0003723">
    <property type="term" value="F:RNA binding"/>
    <property type="evidence" value="ECO:0007669"/>
    <property type="project" value="UniProtKB-UniRule"/>
</dbReference>
<dbReference type="EMBL" id="CAJPEV010013299">
    <property type="protein sequence ID" value="CAG0906721.1"/>
    <property type="molecule type" value="Genomic_DNA"/>
</dbReference>
<dbReference type="OrthoDB" id="10254877at2759"/>
<dbReference type="InterPro" id="IPR037069">
    <property type="entry name" value="AcylCoA_DH/ox_N_sf"/>
</dbReference>
<sequence>MSLLNNHSGIEAEAGCDEAGRGCLAGPVFAAAVILPMDFYHPDINDSKQLNEKQRQALRKIIEQEAISFAVAKMEVDDIDKYNILWASVRTMHKALDKLAVKPQYIIVDGNKFLPYKKIKHDCIIKGDGLYTSIAAASILAKTYRDDHMIKLHKKWPQYNWEKNKGYPTSEHREAIISYEHLAVQQAAREFTQQELLPGVIDRDREMKHPTTQVQKMGEMGFLGMMVSPEYNGGGMDTISYVLAMEEISKVDSSCSVIMSVNNSLVCWGLETFGTEEQKQKYLTKLAAGEIIGSFCLSEPEAGSDATSQRTTAIDMGDHYIINGTKNWITNGGKSSIHLVIAQTYPEKGHRGINALIVETAWDGVVIGAKEDKLGIRASDTHTIMYNDVKVPKSNRIGEDGFGFKFAMKVLSGGRIGIAAQALGIAAGAYELAVKYSKEREAFGKPISQHQAIAFKLADMATEIEAARLLVYRAAWMKDQGMDYTSAAAMAKLFAS</sequence>